<dbReference type="RefSeq" id="WP_377918514.1">
    <property type="nucleotide sequence ID" value="NZ_JBHRZT010000072.1"/>
</dbReference>
<organism evidence="4 5">
    <name type="scientific">Bacillus songklensis</name>
    <dbReference type="NCBI Taxonomy" id="1069116"/>
    <lineage>
        <taxon>Bacteria</taxon>
        <taxon>Bacillati</taxon>
        <taxon>Bacillota</taxon>
        <taxon>Bacilli</taxon>
        <taxon>Bacillales</taxon>
        <taxon>Bacillaceae</taxon>
        <taxon>Bacillus</taxon>
    </lineage>
</organism>
<dbReference type="Proteomes" id="UP001595752">
    <property type="component" value="Unassembled WGS sequence"/>
</dbReference>
<dbReference type="PANTHER" id="PTHR33643">
    <property type="entry name" value="UREASE ACCESSORY PROTEIN D"/>
    <property type="match status" value="1"/>
</dbReference>
<keyword evidence="3" id="KW-0963">Cytoplasm</keyword>
<keyword evidence="2 3" id="KW-0143">Chaperone</keyword>
<comment type="similarity">
    <text evidence="1 3">Belongs to the UreD family.</text>
</comment>
<dbReference type="PANTHER" id="PTHR33643:SF1">
    <property type="entry name" value="UREASE ACCESSORY PROTEIN D"/>
    <property type="match status" value="1"/>
</dbReference>
<comment type="subunit">
    <text evidence="3">UreD, UreF and UreG form a complex that acts as a GTP-hydrolysis-dependent molecular chaperone, activating the urease apoprotein by helping to assemble the nickel containing metallocenter of UreC. The UreE protein probably delivers the nickel.</text>
</comment>
<dbReference type="Pfam" id="PF01774">
    <property type="entry name" value="UreD"/>
    <property type="match status" value="1"/>
</dbReference>
<dbReference type="InterPro" id="IPR002669">
    <property type="entry name" value="UreD"/>
</dbReference>
<keyword evidence="3" id="KW-0996">Nickel insertion</keyword>
<evidence type="ECO:0000313" key="4">
    <source>
        <dbReference type="EMBL" id="MFC3886146.1"/>
    </source>
</evidence>
<protein>
    <recommendedName>
        <fullName evidence="3">Urease accessory protein UreD</fullName>
    </recommendedName>
</protein>
<reference evidence="5" key="1">
    <citation type="journal article" date="2019" name="Int. J. Syst. Evol. Microbiol.">
        <title>The Global Catalogue of Microorganisms (GCM) 10K type strain sequencing project: providing services to taxonomists for standard genome sequencing and annotation.</title>
        <authorList>
            <consortium name="The Broad Institute Genomics Platform"/>
            <consortium name="The Broad Institute Genome Sequencing Center for Infectious Disease"/>
            <person name="Wu L."/>
            <person name="Ma J."/>
        </authorList>
    </citation>
    <scope>NUCLEOTIDE SEQUENCE [LARGE SCALE GENOMIC DNA]</scope>
    <source>
        <strain evidence="5">CCUG 61889</strain>
    </source>
</reference>
<gene>
    <name evidence="3" type="primary">ureD</name>
    <name evidence="4" type="ORF">ACFOU2_22735</name>
</gene>
<sequence>MSLTGTLILRAKAKHDRTILSDCYYDGALKMSRPVYLEDGHPIFYLIHVGGGYVGGDLYNTRIVLDEKAEISLTTQSATKIYKTTKEPARQETEIRLKRDSFLSLVQDPLILYQDSQFVQTTTVYLEQGASFLMTDILTPGWAESGELFTYDWIRSKLAMYYEGRLVLLDHLYLKPAEQIESMMMMEGYTHFGSMLFVHEETTETFINQIQELLDGYDEEARIGISTLAIKGFILRVLARHTQVIEEIFTRCETYIREKALQKRAVCYRKY</sequence>
<evidence type="ECO:0000256" key="1">
    <source>
        <dbReference type="ARBA" id="ARBA00007177"/>
    </source>
</evidence>
<comment type="subcellular location">
    <subcellularLocation>
        <location evidence="3">Cytoplasm</location>
    </subcellularLocation>
</comment>
<comment type="caution">
    <text evidence="4">The sequence shown here is derived from an EMBL/GenBank/DDBJ whole genome shotgun (WGS) entry which is preliminary data.</text>
</comment>
<proteinExistence type="inferred from homology"/>
<dbReference type="HAMAP" id="MF_01384">
    <property type="entry name" value="UreD"/>
    <property type="match status" value="1"/>
</dbReference>
<dbReference type="EMBL" id="JBHRZT010000072">
    <property type="protein sequence ID" value="MFC3886146.1"/>
    <property type="molecule type" value="Genomic_DNA"/>
</dbReference>
<evidence type="ECO:0000256" key="2">
    <source>
        <dbReference type="ARBA" id="ARBA00023186"/>
    </source>
</evidence>
<name>A0ABV8BA94_9BACI</name>
<evidence type="ECO:0000256" key="3">
    <source>
        <dbReference type="HAMAP-Rule" id="MF_01384"/>
    </source>
</evidence>
<comment type="function">
    <text evidence="3">Required for maturation of urease via the functional incorporation of the urease nickel metallocenter.</text>
</comment>
<evidence type="ECO:0000313" key="5">
    <source>
        <dbReference type="Proteomes" id="UP001595752"/>
    </source>
</evidence>
<accession>A0ABV8BA94</accession>
<keyword evidence="5" id="KW-1185">Reference proteome</keyword>